<protein>
    <submittedName>
        <fullName evidence="3">Ubiquitin-2 like Rad60 SUMO-like</fullName>
    </submittedName>
</protein>
<dbReference type="SUPFAM" id="SSF54236">
    <property type="entry name" value="Ubiquitin-like"/>
    <property type="match status" value="1"/>
</dbReference>
<organism evidence="3 4">
    <name type="scientific">Carpediemonas membranifera</name>
    <dbReference type="NCBI Taxonomy" id="201153"/>
    <lineage>
        <taxon>Eukaryota</taxon>
        <taxon>Metamonada</taxon>
        <taxon>Carpediemonas-like organisms</taxon>
        <taxon>Carpediemonas</taxon>
    </lineage>
</organism>
<reference evidence="3" key="1">
    <citation type="submission" date="2021-05" db="EMBL/GenBank/DDBJ databases">
        <title>A free-living protist that lacks canonical eukaryotic 1 DNA replication and segregation systems.</title>
        <authorList>
            <person name="Salas-Leiva D.E."/>
            <person name="Tromer E.C."/>
            <person name="Curtis B.A."/>
            <person name="Jerlstrom-Hultqvist J."/>
            <person name="Kolisko M."/>
            <person name="Yi Z."/>
            <person name="Salas-Leiva J.S."/>
            <person name="Gallot-Lavallee L."/>
            <person name="Kops G.J.P.L."/>
            <person name="Archibald J.M."/>
            <person name="Simpson A.G.B."/>
            <person name="Roger A.J."/>
        </authorList>
    </citation>
    <scope>NUCLEOTIDE SEQUENCE</scope>
    <source>
        <strain evidence="3">BICM</strain>
    </source>
</reference>
<evidence type="ECO:0000313" key="4">
    <source>
        <dbReference type="Proteomes" id="UP000717585"/>
    </source>
</evidence>
<dbReference type="EMBL" id="JAHDYR010000062">
    <property type="protein sequence ID" value="KAG9391151.1"/>
    <property type="molecule type" value="Genomic_DNA"/>
</dbReference>
<dbReference type="Gene3D" id="3.10.20.90">
    <property type="entry name" value="Phosphatidylinositol 3-kinase Catalytic Subunit, Chain A, domain 1"/>
    <property type="match status" value="1"/>
</dbReference>
<feature type="region of interest" description="Disordered" evidence="1">
    <location>
        <begin position="1"/>
        <end position="23"/>
    </location>
</feature>
<dbReference type="InterPro" id="IPR029071">
    <property type="entry name" value="Ubiquitin-like_domsf"/>
</dbReference>
<accession>A0A8J6E005</accession>
<comment type="caution">
    <text evidence="3">The sequence shown here is derived from an EMBL/GenBank/DDBJ whole genome shotgun (WGS) entry which is preliminary data.</text>
</comment>
<evidence type="ECO:0000313" key="3">
    <source>
        <dbReference type="EMBL" id="KAG9391151.1"/>
    </source>
</evidence>
<feature type="domain" description="Ubiquitin-like" evidence="2">
    <location>
        <begin position="26"/>
        <end position="101"/>
    </location>
</feature>
<sequence>MDGDKHDEKQKTKAPADTESADGKKIRIKVRGLTGEEVYFSMKAVTPMKKLFDAYCKKNGLDQSSVRFTLDGERIGDEATAKELDLQDGDLIEVMHYQVGGM</sequence>
<dbReference type="OrthoDB" id="442921at2759"/>
<proteinExistence type="predicted"/>
<dbReference type="Proteomes" id="UP000717585">
    <property type="component" value="Unassembled WGS sequence"/>
</dbReference>
<dbReference type="AlphaFoldDB" id="A0A8J6E005"/>
<dbReference type="InterPro" id="IPR000626">
    <property type="entry name" value="Ubiquitin-like_dom"/>
</dbReference>
<name>A0A8J6E005_9EUKA</name>
<dbReference type="InterPro" id="IPR022617">
    <property type="entry name" value="Rad60/SUMO-like_dom"/>
</dbReference>
<dbReference type="PANTHER" id="PTHR10562">
    <property type="entry name" value="SMALL UBIQUITIN-RELATED MODIFIER"/>
    <property type="match status" value="1"/>
</dbReference>
<dbReference type="Pfam" id="PF11976">
    <property type="entry name" value="Rad60-SLD"/>
    <property type="match status" value="1"/>
</dbReference>
<evidence type="ECO:0000259" key="2">
    <source>
        <dbReference type="PROSITE" id="PS50053"/>
    </source>
</evidence>
<evidence type="ECO:0000256" key="1">
    <source>
        <dbReference type="SAM" id="MobiDB-lite"/>
    </source>
</evidence>
<dbReference type="PROSITE" id="PS50053">
    <property type="entry name" value="UBIQUITIN_2"/>
    <property type="match status" value="1"/>
</dbReference>
<keyword evidence="4" id="KW-1185">Reference proteome</keyword>
<gene>
    <name evidence="3" type="ORF">J8273_7425</name>
</gene>